<protein>
    <submittedName>
        <fullName evidence="1">Uncharacterized protein</fullName>
    </submittedName>
</protein>
<dbReference type="Proteomes" id="UP000187209">
    <property type="component" value="Unassembled WGS sequence"/>
</dbReference>
<reference evidence="1 2" key="1">
    <citation type="submission" date="2016-11" db="EMBL/GenBank/DDBJ databases">
        <title>The macronuclear genome of Stentor coeruleus: a giant cell with tiny introns.</title>
        <authorList>
            <person name="Slabodnick M."/>
            <person name="Ruby J.G."/>
            <person name="Reiff S.B."/>
            <person name="Swart E.C."/>
            <person name="Gosai S."/>
            <person name="Prabakaran S."/>
            <person name="Witkowska E."/>
            <person name="Larue G.E."/>
            <person name="Fisher S."/>
            <person name="Freeman R.M."/>
            <person name="Gunawardena J."/>
            <person name="Chu W."/>
            <person name="Stover N.A."/>
            <person name="Gregory B.D."/>
            <person name="Nowacki M."/>
            <person name="Derisi J."/>
            <person name="Roy S.W."/>
            <person name="Marshall W.F."/>
            <person name="Sood P."/>
        </authorList>
    </citation>
    <scope>NUCLEOTIDE SEQUENCE [LARGE SCALE GENOMIC DNA]</scope>
    <source>
        <strain evidence="1">WM001</strain>
    </source>
</reference>
<organism evidence="1 2">
    <name type="scientific">Stentor coeruleus</name>
    <dbReference type="NCBI Taxonomy" id="5963"/>
    <lineage>
        <taxon>Eukaryota</taxon>
        <taxon>Sar</taxon>
        <taxon>Alveolata</taxon>
        <taxon>Ciliophora</taxon>
        <taxon>Postciliodesmatophora</taxon>
        <taxon>Heterotrichea</taxon>
        <taxon>Heterotrichida</taxon>
        <taxon>Stentoridae</taxon>
        <taxon>Stentor</taxon>
    </lineage>
</organism>
<evidence type="ECO:0000313" key="2">
    <source>
        <dbReference type="Proteomes" id="UP000187209"/>
    </source>
</evidence>
<dbReference type="AlphaFoldDB" id="A0A1R2AZU9"/>
<gene>
    <name evidence="1" type="ORF">SteCoe_32246</name>
</gene>
<dbReference type="EMBL" id="MPUH01001145">
    <property type="protein sequence ID" value="OMJ69900.1"/>
    <property type="molecule type" value="Genomic_DNA"/>
</dbReference>
<keyword evidence="2" id="KW-1185">Reference proteome</keyword>
<sequence length="490" mass="57365">MDSLIKYEPTKSSYSQSDSFGSLTLFLSKRPDKNKHLTCISTSKSRFFAVKPYQNSKTQAFKIHSFARLRQNAIQPLENFHRKSETETIKLGPYEPESFTIKKGKNVRKPSKKTSEIVQENADSKKISFDAEENNDILNYISNKTTKENSKDLKNHRKYSSMPLKHLNISDLIIENPISAFSNKKCQTDFKTPDLKHIENTSNIDFKNYKNQCLNKALVTAYNIDISLKVYQIKYFINSVLDIIYIDVSAYNEKYDMKYNIKPGSPILEIIKNKIHRGIDIVNKELVIRDCEKNILMAGMHISKMIKYKVCVESTSPRYEVIFTCEIMGKCIKKTLSFSEIPQEYQTTIIDPEILFTICRLKENTIFIEFPQKKNLQTIYYKHRTFNNQIYYLKISEFFRKNSRFFLFQTINKDLNPVGSLLINTYDISEITNIPNDNLLERIRKIVSLLTIKDSQIILRNYIETKKTLSNGVDDRIKNEMSFDKFKTFR</sequence>
<evidence type="ECO:0000313" key="1">
    <source>
        <dbReference type="EMBL" id="OMJ69900.1"/>
    </source>
</evidence>
<comment type="caution">
    <text evidence="1">The sequence shown here is derived from an EMBL/GenBank/DDBJ whole genome shotgun (WGS) entry which is preliminary data.</text>
</comment>
<name>A0A1R2AZU9_9CILI</name>
<proteinExistence type="predicted"/>
<accession>A0A1R2AZU9</accession>